<keyword evidence="4 8" id="KW-0808">Transferase</keyword>
<evidence type="ECO:0000256" key="3">
    <source>
        <dbReference type="ARBA" id="ARBA00022519"/>
    </source>
</evidence>
<organism evidence="8 9">
    <name type="scientific">Ohtaekwangia koreensis</name>
    <dbReference type="NCBI Taxonomy" id="688867"/>
    <lineage>
        <taxon>Bacteria</taxon>
        <taxon>Pseudomonadati</taxon>
        <taxon>Bacteroidota</taxon>
        <taxon>Cytophagia</taxon>
        <taxon>Cytophagales</taxon>
        <taxon>Fulvivirgaceae</taxon>
        <taxon>Ohtaekwangia</taxon>
    </lineage>
</organism>
<proteinExistence type="predicted"/>
<name>A0A1T5JIV9_9BACT</name>
<dbReference type="STRING" id="688867.SAMN05660236_1136"/>
<dbReference type="CDD" id="cd07984">
    <property type="entry name" value="LPLAT_LABLAT-like"/>
    <property type="match status" value="1"/>
</dbReference>
<evidence type="ECO:0000256" key="1">
    <source>
        <dbReference type="ARBA" id="ARBA00004533"/>
    </source>
</evidence>
<evidence type="ECO:0000256" key="5">
    <source>
        <dbReference type="ARBA" id="ARBA00023136"/>
    </source>
</evidence>
<keyword evidence="7" id="KW-0812">Transmembrane</keyword>
<reference evidence="8 9" key="1">
    <citation type="submission" date="2017-02" db="EMBL/GenBank/DDBJ databases">
        <authorList>
            <person name="Peterson S.W."/>
        </authorList>
    </citation>
    <scope>NUCLEOTIDE SEQUENCE [LARGE SCALE GENOMIC DNA]</scope>
    <source>
        <strain evidence="8 9">DSM 25262</strain>
    </source>
</reference>
<keyword evidence="9" id="KW-1185">Reference proteome</keyword>
<dbReference type="AlphaFoldDB" id="A0A1T5JIV9"/>
<dbReference type="GO" id="GO:0009247">
    <property type="term" value="P:glycolipid biosynthetic process"/>
    <property type="evidence" value="ECO:0007669"/>
    <property type="project" value="UniProtKB-ARBA"/>
</dbReference>
<feature type="transmembrane region" description="Helical" evidence="7">
    <location>
        <begin position="21"/>
        <end position="43"/>
    </location>
</feature>
<accession>A0A1T5JIV9</accession>
<dbReference type="EMBL" id="FUZU01000001">
    <property type="protein sequence ID" value="SKC51325.1"/>
    <property type="molecule type" value="Genomic_DNA"/>
</dbReference>
<evidence type="ECO:0000256" key="4">
    <source>
        <dbReference type="ARBA" id="ARBA00022679"/>
    </source>
</evidence>
<gene>
    <name evidence="8" type="ORF">SAMN05660236_1136</name>
</gene>
<evidence type="ECO:0000256" key="6">
    <source>
        <dbReference type="ARBA" id="ARBA00023315"/>
    </source>
</evidence>
<evidence type="ECO:0000313" key="8">
    <source>
        <dbReference type="EMBL" id="SKC51325.1"/>
    </source>
</evidence>
<dbReference type="RefSeq" id="WP_079685697.1">
    <property type="nucleotide sequence ID" value="NZ_FUZU01000001.1"/>
</dbReference>
<keyword evidence="2" id="KW-1003">Cell membrane</keyword>
<dbReference type="GO" id="GO:0016746">
    <property type="term" value="F:acyltransferase activity"/>
    <property type="evidence" value="ECO:0007669"/>
    <property type="project" value="UniProtKB-KW"/>
</dbReference>
<dbReference type="Pfam" id="PF03279">
    <property type="entry name" value="Lip_A_acyltrans"/>
    <property type="match status" value="1"/>
</dbReference>
<keyword evidence="5 7" id="KW-0472">Membrane</keyword>
<keyword evidence="7" id="KW-1133">Transmembrane helix</keyword>
<dbReference type="GO" id="GO:0005886">
    <property type="term" value="C:plasma membrane"/>
    <property type="evidence" value="ECO:0007669"/>
    <property type="project" value="UniProtKB-SubCell"/>
</dbReference>
<dbReference type="OrthoDB" id="9808633at2"/>
<evidence type="ECO:0000256" key="7">
    <source>
        <dbReference type="SAM" id="Phobius"/>
    </source>
</evidence>
<sequence length="294" mass="34080">MPRWQGKSKGNKLGYRIFVYVIKYMGVKPAYFLLRFVAGYYFLASWSSSKHIYAYFRQRLRYGKLSSLLKIYSNYYVFGQTLLDKVIVMAGIDNKFTYDFDGEENLRDIVKGGKGGILLSGHVGNWEAAGHLLKRLNTRVNVVMFDGEHERIKQYLQEVTGGHNFNVIVIKNDISHVYAIGQALQRNELICLHADRFLEGNKTKALNFLGEEALFPLGPFQLAAGFKVPVSIVFAFKESPTHYHFFGSPLFERKDDEPKQEFTDKLMNAFTGELEQKVHLYPIQWFNYYNFWAK</sequence>
<keyword evidence="6 8" id="KW-0012">Acyltransferase</keyword>
<dbReference type="InterPro" id="IPR004960">
    <property type="entry name" value="LipA_acyltrans"/>
</dbReference>
<protein>
    <submittedName>
        <fullName evidence="8">Predicted acyltransferase, LPLAT superfamily</fullName>
    </submittedName>
</protein>
<evidence type="ECO:0000256" key="2">
    <source>
        <dbReference type="ARBA" id="ARBA00022475"/>
    </source>
</evidence>
<dbReference type="PANTHER" id="PTHR30606">
    <property type="entry name" value="LIPID A BIOSYNTHESIS LAUROYL ACYLTRANSFERASE"/>
    <property type="match status" value="1"/>
</dbReference>
<dbReference type="Proteomes" id="UP000190961">
    <property type="component" value="Unassembled WGS sequence"/>
</dbReference>
<comment type="subcellular location">
    <subcellularLocation>
        <location evidence="1">Cell inner membrane</location>
    </subcellularLocation>
</comment>
<keyword evidence="3" id="KW-0997">Cell inner membrane</keyword>
<evidence type="ECO:0000313" key="9">
    <source>
        <dbReference type="Proteomes" id="UP000190961"/>
    </source>
</evidence>
<dbReference type="PANTHER" id="PTHR30606:SF9">
    <property type="entry name" value="LIPID A BIOSYNTHESIS LAUROYLTRANSFERASE"/>
    <property type="match status" value="1"/>
</dbReference>